<dbReference type="InterPro" id="IPR010090">
    <property type="entry name" value="Phage_tape_meas"/>
</dbReference>
<feature type="transmembrane region" description="Helical" evidence="2">
    <location>
        <begin position="641"/>
        <end position="660"/>
    </location>
</feature>
<dbReference type="Pfam" id="PF01464">
    <property type="entry name" value="SLT"/>
    <property type="match status" value="1"/>
</dbReference>
<feature type="transmembrane region" description="Helical" evidence="2">
    <location>
        <begin position="617"/>
        <end position="635"/>
    </location>
</feature>
<dbReference type="CDD" id="cd13402">
    <property type="entry name" value="LT_TF-like"/>
    <property type="match status" value="1"/>
</dbReference>
<sequence>MSLQDLTYEIGYNVDTSGLSKSLDILNSFETNLVGKAKEVESMFSNIGKASSSITELSKVTSGLNVDGLSSSLKNSVGSSNELNLSTERQQRLEKLVDDYVDEYNTKLEKSSDLTEQWNNRTVELNKPLSQYAEEQQKIDDEINQSINKTDDLASSVNKVSENTSKAKDKTDELKNSLGAVNKVSGGIGNMLGAFGFIGIGYGVASGIKGAIGAFTEFQQEMANVHATLGDVTNNDLTALSNKAIEISNNYGISSAQISQGEDELASHGLNAKQIMDTIQPSTLLAVAGNIKMKDSTLDVSSALRNFNLDMSQAGHVADTYAAAAASTAAAMPDMAQALKNVAPIAGEVGYSIEETAADIGALADKGIKGGIAGTDLKIMIERLISPVGKGAELIKELGFNAIDPTTGKLKSMSTVIRDLNKAFESHGLTTAPEKNSALSIIFGKEALPGTAAIFGTAPDQLDKLTKSLENSKGAAQKMADTMNDTLQGSLNKLKSKIDNVFITDISKTTLGKSMKNFIDSVNTNMPTIENNLAWVLNGALKIGSGIKQNWGPISDTVLEVGLSFLTLKGILTVAKFAESISVLGKLSAPILLISMSVGAAATGFKDIKEGNKGLGALMLGTAAGLDAMAAALLLTDMSLGPVILVGVAVAALATGIIYFKSNWAQTWINIKETTMEYVNPIIDKINGLITLLDKIPGVNIGKISDIKMSSDDIKMAQSLGMSPDQIQKLTGSENKIQSFKPTSGTQALTNMVSNNNNVYSWFPKTKYASGTDYATGGTALVGEKGPEIVNLPTGSQVIPAQQTASMLSNTNSKMGTGAAASQNGFNSSTKKLLAENKAIIMDYVSHQTVYGQNSVKNFSTAVLDREPLATTATNKVSTDNKNIMSNLANSALTYGTQIDTELGQGIKDSEGSLLSIVDDLATKVVQQFKVTFGIASPSKVMYRIGDFLGQGLINGMQANDINSFITKWIGDTSSLTQNGLGSVIGQLLQPMFVSGDNKGIISMVYNLVHNGLGSLFSSGGAVSGNVAEWLTAAIALTGAPMSWLPALEMIAMGESGGDPMSINTYDINAQEGHPSEGLMQLIQENMDDYHLPGMTDIFNPIENGAASIRLIEHDYGSPWNTPGVRSEMAGGPYMGYAGGTSNATPGIHLVGEKGPELVSFNGGEKVTPNNQLASISQKPYFAGGSDVKAEISPNISFNIYESKDPRATAQEVYKVLKQHFGDLFDEKMGTLKIQMGFR</sequence>
<evidence type="ECO:0000313" key="5">
    <source>
        <dbReference type="EMBL" id="AGY76371.1"/>
    </source>
</evidence>
<evidence type="ECO:0000256" key="1">
    <source>
        <dbReference type="ARBA" id="ARBA00022612"/>
    </source>
</evidence>
<keyword evidence="2" id="KW-0472">Membrane</keyword>
<feature type="domain" description="Transglycosylase SLT" evidence="3">
    <location>
        <begin position="1040"/>
        <end position="1143"/>
    </location>
</feature>
<name>A0ABN4BJ44_9CLOT</name>
<dbReference type="NCBIfam" id="TIGR01760">
    <property type="entry name" value="tape_meas_TP901"/>
    <property type="match status" value="1"/>
</dbReference>
<gene>
    <name evidence="5" type="ORF">CAETHG_2158</name>
</gene>
<proteinExistence type="predicted"/>
<dbReference type="InterPro" id="IPR008258">
    <property type="entry name" value="Transglycosylase_SLT_dom_1"/>
</dbReference>
<evidence type="ECO:0000313" key="6">
    <source>
        <dbReference type="Proteomes" id="UP000017590"/>
    </source>
</evidence>
<keyword evidence="1" id="KW-1188">Viral release from host cell</keyword>
<evidence type="ECO:0000259" key="4">
    <source>
        <dbReference type="Pfam" id="PF10145"/>
    </source>
</evidence>
<evidence type="ECO:0000256" key="2">
    <source>
        <dbReference type="SAM" id="Phobius"/>
    </source>
</evidence>
<organism evidence="5 6">
    <name type="scientific">Clostridium autoethanogenum DSM 10061</name>
    <dbReference type="NCBI Taxonomy" id="1341692"/>
    <lineage>
        <taxon>Bacteria</taxon>
        <taxon>Bacillati</taxon>
        <taxon>Bacillota</taxon>
        <taxon>Clostridia</taxon>
        <taxon>Eubacteriales</taxon>
        <taxon>Clostridiaceae</taxon>
        <taxon>Clostridium</taxon>
    </lineage>
</organism>
<dbReference type="Proteomes" id="UP000017590">
    <property type="component" value="Chromosome"/>
</dbReference>
<accession>A0ABN4BJ44</accession>
<dbReference type="Pfam" id="PF10145">
    <property type="entry name" value="PhageMin_Tail"/>
    <property type="match status" value="1"/>
</dbReference>
<dbReference type="PANTHER" id="PTHR37813:SF1">
    <property type="entry name" value="FELS-2 PROPHAGE PROTEIN"/>
    <property type="match status" value="1"/>
</dbReference>
<protein>
    <submittedName>
        <fullName evidence="5">Phage tail tape measure protein</fullName>
    </submittedName>
</protein>
<dbReference type="PANTHER" id="PTHR37813">
    <property type="entry name" value="FELS-2 PROPHAGE PROTEIN"/>
    <property type="match status" value="1"/>
</dbReference>
<keyword evidence="6" id="KW-1185">Reference proteome</keyword>
<reference evidence="6" key="1">
    <citation type="journal article" date="2014" name="Biotechnol. Biofuels">
        <title>Comparison of single-molecule sequencing and hybrid approaches for finishing the genome of Clostridium autoethanogenum and analysis of CRISPR systems in industrial relevant Clostridia.</title>
        <authorList>
            <person name="Brown S.D."/>
            <person name="Nagaraju S."/>
            <person name="Utturkar S."/>
            <person name="De Tissera S."/>
            <person name="Segovia S."/>
            <person name="Mitchell W."/>
            <person name="Land M.L."/>
            <person name="Dassanayake A."/>
            <person name="Kopke M."/>
        </authorList>
    </citation>
    <scope>NUCLEOTIDE SEQUENCE [LARGE SCALE GENOMIC DNA]</scope>
    <source>
        <strain evidence="6">DSM 10061</strain>
    </source>
</reference>
<keyword evidence="2" id="KW-0812">Transmembrane</keyword>
<feature type="domain" description="Phage tail tape measure protein" evidence="4">
    <location>
        <begin position="242"/>
        <end position="444"/>
    </location>
</feature>
<dbReference type="RefSeq" id="WP_013236747.1">
    <property type="nucleotide sequence ID" value="NC_022592.1"/>
</dbReference>
<evidence type="ECO:0000259" key="3">
    <source>
        <dbReference type="Pfam" id="PF01464"/>
    </source>
</evidence>
<keyword evidence="2" id="KW-1133">Transmembrane helix</keyword>
<dbReference type="EMBL" id="CP006763">
    <property type="protein sequence ID" value="AGY76371.1"/>
    <property type="molecule type" value="Genomic_DNA"/>
</dbReference>